<dbReference type="GO" id="GO:0016787">
    <property type="term" value="F:hydrolase activity"/>
    <property type="evidence" value="ECO:0007669"/>
    <property type="project" value="UniProtKB-KW"/>
</dbReference>
<evidence type="ECO:0000256" key="7">
    <source>
        <dbReference type="ARBA" id="ARBA00023242"/>
    </source>
</evidence>
<evidence type="ECO:0000256" key="6">
    <source>
        <dbReference type="ARBA" id="ARBA00022801"/>
    </source>
</evidence>
<dbReference type="OrthoDB" id="1696965at2759"/>
<gene>
    <name evidence="9" type="ORF">ACAOBT_LOCUS8072</name>
</gene>
<dbReference type="PANTHER" id="PTHR22930:SF269">
    <property type="entry name" value="NUCLEASE HARBI1-LIKE PROTEIN"/>
    <property type="match status" value="1"/>
</dbReference>
<dbReference type="AlphaFoldDB" id="A0A9P0KDV2"/>
<evidence type="ECO:0000256" key="5">
    <source>
        <dbReference type="ARBA" id="ARBA00022723"/>
    </source>
</evidence>
<dbReference type="GO" id="GO:0004518">
    <property type="term" value="F:nuclease activity"/>
    <property type="evidence" value="ECO:0007669"/>
    <property type="project" value="UniProtKB-KW"/>
</dbReference>
<dbReference type="EMBL" id="CAKOFQ010006757">
    <property type="protein sequence ID" value="CAH1968800.1"/>
    <property type="molecule type" value="Genomic_DNA"/>
</dbReference>
<protein>
    <recommendedName>
        <fullName evidence="8">DDE Tnp4 domain-containing protein</fullName>
    </recommendedName>
</protein>
<dbReference type="GO" id="GO:0005634">
    <property type="term" value="C:nucleus"/>
    <property type="evidence" value="ECO:0007669"/>
    <property type="project" value="UniProtKB-SubCell"/>
</dbReference>
<evidence type="ECO:0000256" key="2">
    <source>
        <dbReference type="ARBA" id="ARBA00004123"/>
    </source>
</evidence>
<proteinExistence type="inferred from homology"/>
<evidence type="ECO:0000256" key="4">
    <source>
        <dbReference type="ARBA" id="ARBA00022722"/>
    </source>
</evidence>
<feature type="domain" description="DDE Tnp4" evidence="8">
    <location>
        <begin position="206"/>
        <end position="370"/>
    </location>
</feature>
<dbReference type="InterPro" id="IPR045249">
    <property type="entry name" value="HARBI1-like"/>
</dbReference>
<evidence type="ECO:0000256" key="1">
    <source>
        <dbReference type="ARBA" id="ARBA00001968"/>
    </source>
</evidence>
<evidence type="ECO:0000256" key="3">
    <source>
        <dbReference type="ARBA" id="ARBA00006958"/>
    </source>
</evidence>
<dbReference type="PANTHER" id="PTHR22930">
    <property type="match status" value="1"/>
</dbReference>
<keyword evidence="6" id="KW-0378">Hydrolase</keyword>
<comment type="caution">
    <text evidence="9">The sequence shown here is derived from an EMBL/GenBank/DDBJ whole genome shotgun (WGS) entry which is preliminary data.</text>
</comment>
<keyword evidence="5" id="KW-0479">Metal-binding</keyword>
<evidence type="ECO:0000313" key="10">
    <source>
        <dbReference type="Proteomes" id="UP001152888"/>
    </source>
</evidence>
<keyword evidence="4" id="KW-0540">Nuclease</keyword>
<organism evidence="9 10">
    <name type="scientific">Acanthoscelides obtectus</name>
    <name type="common">Bean weevil</name>
    <name type="synonym">Bruchus obtectus</name>
    <dbReference type="NCBI Taxonomy" id="200917"/>
    <lineage>
        <taxon>Eukaryota</taxon>
        <taxon>Metazoa</taxon>
        <taxon>Ecdysozoa</taxon>
        <taxon>Arthropoda</taxon>
        <taxon>Hexapoda</taxon>
        <taxon>Insecta</taxon>
        <taxon>Pterygota</taxon>
        <taxon>Neoptera</taxon>
        <taxon>Endopterygota</taxon>
        <taxon>Coleoptera</taxon>
        <taxon>Polyphaga</taxon>
        <taxon>Cucujiformia</taxon>
        <taxon>Chrysomeloidea</taxon>
        <taxon>Chrysomelidae</taxon>
        <taxon>Bruchinae</taxon>
        <taxon>Bruchini</taxon>
        <taxon>Acanthoscelides</taxon>
    </lineage>
</organism>
<evidence type="ECO:0000313" key="9">
    <source>
        <dbReference type="EMBL" id="CAH1968800.1"/>
    </source>
</evidence>
<comment type="similarity">
    <text evidence="3">Belongs to the HARBI1 family.</text>
</comment>
<name>A0A9P0KDV2_ACAOB</name>
<dbReference type="GO" id="GO:0046872">
    <property type="term" value="F:metal ion binding"/>
    <property type="evidence" value="ECO:0007669"/>
    <property type="project" value="UniProtKB-KW"/>
</dbReference>
<dbReference type="Pfam" id="PF13359">
    <property type="entry name" value="DDE_Tnp_4"/>
    <property type="match status" value="1"/>
</dbReference>
<sequence>MRLSDWHHSLQATLYDLVRNCHHRKKVCSVKSCEMDLQNMYFLEQPYIIRRLRARRDKKRRLCWINEILSRRNLLGEFHHLHDDLLNDPQKFFDYYRMSLDTFQYILSAIESSIAKDSNFRETIRPVERLSVTLRYLATGASFKTLGYSFRMSDVTVGRIVKETCIAIWDQLSTLHMPFPPTAEQQESIKEGFWRKWKFPSCVGCIDGKLIRIRNPDHSDSMFRNYKHFFSTVLQSVAGPDYKYITIDTGGYGKESDGGVFSNSRLHRRLENNELGNKRLTTLPGSNIKVPCVLLGDEAYPLKTYLMRPFPSSQLGPSHTIFNKRLSQARQVIECAFGIISAKWRVLQKGIEVEPNFVDDIVKCVCLLHNIIIDKEGEPQPMSIPQQSETSTTRASFASLGENRSVTTAYVIRDKFAEYFFEHQANT</sequence>
<dbReference type="Proteomes" id="UP001152888">
    <property type="component" value="Unassembled WGS sequence"/>
</dbReference>
<evidence type="ECO:0000259" key="8">
    <source>
        <dbReference type="Pfam" id="PF13359"/>
    </source>
</evidence>
<dbReference type="InterPro" id="IPR027806">
    <property type="entry name" value="HARBI1_dom"/>
</dbReference>
<keyword evidence="7" id="KW-0539">Nucleus</keyword>
<accession>A0A9P0KDV2</accession>
<keyword evidence="10" id="KW-1185">Reference proteome</keyword>
<reference evidence="9" key="1">
    <citation type="submission" date="2022-03" db="EMBL/GenBank/DDBJ databases">
        <authorList>
            <person name="Sayadi A."/>
        </authorList>
    </citation>
    <scope>NUCLEOTIDE SEQUENCE</scope>
</reference>
<comment type="subcellular location">
    <subcellularLocation>
        <location evidence="2">Nucleus</location>
    </subcellularLocation>
</comment>
<comment type="cofactor">
    <cofactor evidence="1">
        <name>a divalent metal cation</name>
        <dbReference type="ChEBI" id="CHEBI:60240"/>
    </cofactor>
</comment>